<keyword evidence="5 11" id="KW-0067">ATP-binding</keyword>
<dbReference type="Pfam" id="PF03950">
    <property type="entry name" value="tRNA-synt_1c_C"/>
    <property type="match status" value="1"/>
</dbReference>
<dbReference type="PANTHER" id="PTHR43097">
    <property type="entry name" value="GLUTAMINE-TRNA LIGASE"/>
    <property type="match status" value="1"/>
</dbReference>
<evidence type="ECO:0000259" key="16">
    <source>
        <dbReference type="Pfam" id="PF04558"/>
    </source>
</evidence>
<dbReference type="FunFam" id="2.40.240.10:FF:000006">
    <property type="entry name" value="Putative glutamine--tRNA ligase"/>
    <property type="match status" value="1"/>
</dbReference>
<dbReference type="InterPro" id="IPR000924">
    <property type="entry name" value="Glu/Gln-tRNA-synth"/>
</dbReference>
<evidence type="ECO:0000256" key="11">
    <source>
        <dbReference type="RuleBase" id="RU363037"/>
    </source>
</evidence>
<evidence type="ECO:0000256" key="7">
    <source>
        <dbReference type="ARBA" id="ARBA00023146"/>
    </source>
</evidence>
<feature type="domain" description="Glutaminyl-tRNA synthetase class Ib non-specific RNA-binding" evidence="15">
    <location>
        <begin position="173"/>
        <end position="260"/>
    </location>
</feature>
<dbReference type="Pfam" id="PF00749">
    <property type="entry name" value="tRNA-synt_1c"/>
    <property type="match status" value="1"/>
</dbReference>
<evidence type="ECO:0000259" key="17">
    <source>
        <dbReference type="Pfam" id="PF20974"/>
    </source>
</evidence>
<evidence type="ECO:0000256" key="9">
    <source>
        <dbReference type="ARBA" id="ARBA00048270"/>
    </source>
</evidence>
<dbReference type="InterPro" id="IPR042558">
    <property type="entry name" value="Gln-tRNA-synth_Ib_RNA-bd_N_1"/>
</dbReference>
<dbReference type="InterPro" id="IPR020056">
    <property type="entry name" value="Rbsml_bL25/Gln-tRNA_synth_N"/>
</dbReference>
<dbReference type="InterPro" id="IPR007638">
    <property type="entry name" value="Gln-tRNA-synth_Ib_RNA-bd_2"/>
</dbReference>
<dbReference type="InterPro" id="IPR020059">
    <property type="entry name" value="Glu/Gln-tRNA-synth_Ib_codon-bd"/>
</dbReference>
<keyword evidence="7 11" id="KW-0030">Aminoacyl-tRNA synthetase</keyword>
<dbReference type="Gene3D" id="3.40.50.620">
    <property type="entry name" value="HUPs"/>
    <property type="match status" value="1"/>
</dbReference>
<evidence type="ECO:0000256" key="12">
    <source>
        <dbReference type="SAM" id="MobiDB-lite"/>
    </source>
</evidence>
<evidence type="ECO:0000256" key="10">
    <source>
        <dbReference type="ARBA" id="ARBA00072317"/>
    </source>
</evidence>
<dbReference type="FunFam" id="1.10.10.2420:FF:000001">
    <property type="entry name" value="Glutamine--tRNA ligase cytoplasmic"/>
    <property type="match status" value="1"/>
</dbReference>
<dbReference type="GO" id="GO:0017101">
    <property type="term" value="C:aminoacyl-tRNA synthetase multienzyme complex"/>
    <property type="evidence" value="ECO:0007669"/>
    <property type="project" value="TreeGrafter"/>
</dbReference>
<protein>
    <recommendedName>
        <fullName evidence="10">Probable glutamine--tRNA ligase</fullName>
        <ecNumber evidence="2">6.1.1.18</ecNumber>
    </recommendedName>
    <alternativeName>
        <fullName evidence="8">Glutaminyl-tRNA synthetase</fullName>
    </alternativeName>
</protein>
<sequence length="784" mass="89620">MAVSNDNETRVALFQSIGLNEQKARETLKNQDVTRLLETNINEVKKFLPKENQITKSIGNLLYALATKSKQQIHHLHPYLIKYICEEKIKNDLQLSAAIQYLLTHPQEPIDHKALEANAGIGVTVTPEEIECTIEEIITQNKTKLLEQRYDFPVGSLLGEARKRLPWADGKAVKAEMDVQLLDLLGPNDQSTKSTTPKQNTTKPSTGKAKPTTTTNNDVRENGETNLFSDLSGEALNFHKPGENYKTEGYVMTPKTMDLLREHLKQTGGQVVTRFPPEPNGILHIGHAKAINFNFGYAKANNGICYLRYDDTNPEKEEEKFFTGILDIIQWLGYKPYNITHASDYFDQLYEWAKELIRRGDAYICHQKGDELKGYNVPESPWRNRPIQESLQLFEDMKNGKFAEGEATLRMKYVMEDGKLDPVAYRIKYAHHAKSGDKWCIYPTYDYTHCLNDSIENITHSLCTKEFQARRSSYYWLCNALDLYCPVQWEYGRLNLQYTITSKRKITKLILEGVVKDWDDPRLYTITALRRRGFPPEAIISFCSRIGVTMSQTVLHPDMLDACVREVLNVTAPRVMVVMEPLKVTITNFPSKNLMELNVPNFPADESRGSHAVKFDSVIYIEKSDFNEKPTKDYKRLAPNQPCGLRHAGYIITVQDIVRDSNNEPIELKVTCQKVTDEGVSKPKGFIHWVSHPIKCEIRLYDPLFFHSNPDDPKEVPGGFLSDINPNSLTINKNALADDGIKNAKPFDKFQFERVGFFSVDPDSTNDYYVFNRTVSLKEDKRAS</sequence>
<dbReference type="EC" id="6.1.1.18" evidence="2"/>
<feature type="domain" description="Glutamyl/glutaminyl-tRNA synthetase class Ib catalytic" evidence="13">
    <location>
        <begin position="270"/>
        <end position="569"/>
    </location>
</feature>
<feature type="domain" description="tRNA synthetases class I (E and Q) anti-codon binding" evidence="17">
    <location>
        <begin position="686"/>
        <end position="761"/>
    </location>
</feature>
<dbReference type="PRINTS" id="PR00987">
    <property type="entry name" value="TRNASYNTHGLU"/>
</dbReference>
<evidence type="ECO:0000259" key="13">
    <source>
        <dbReference type="Pfam" id="PF00749"/>
    </source>
</evidence>
<dbReference type="NCBIfam" id="TIGR00440">
    <property type="entry name" value="glnS"/>
    <property type="match status" value="1"/>
</dbReference>
<keyword evidence="6 11" id="KW-0648">Protein biosynthesis</keyword>
<dbReference type="Pfam" id="PF04558">
    <property type="entry name" value="tRNA_synt_1c_R1"/>
    <property type="match status" value="1"/>
</dbReference>
<evidence type="ECO:0000313" key="19">
    <source>
        <dbReference type="Proteomes" id="UP000663864"/>
    </source>
</evidence>
<dbReference type="Pfam" id="PF04557">
    <property type="entry name" value="tRNA_synt_1c_R2"/>
    <property type="match status" value="1"/>
</dbReference>
<dbReference type="FunFam" id="2.40.240.10:FF:000008">
    <property type="entry name" value="probable glutamine--tRNA ligase"/>
    <property type="match status" value="1"/>
</dbReference>
<dbReference type="FunFam" id="3.40.50.620:FF:000049">
    <property type="entry name" value="Probable glutamine--tRNA ligase"/>
    <property type="match status" value="1"/>
</dbReference>
<evidence type="ECO:0000256" key="6">
    <source>
        <dbReference type="ARBA" id="ARBA00022917"/>
    </source>
</evidence>
<dbReference type="InterPro" id="IPR004514">
    <property type="entry name" value="Gln-tRNA-synth"/>
</dbReference>
<evidence type="ECO:0000256" key="1">
    <source>
        <dbReference type="ARBA" id="ARBA00005594"/>
    </source>
</evidence>
<comment type="similarity">
    <text evidence="1 11">Belongs to the class-I aminoacyl-tRNA synthetase family.</text>
</comment>
<dbReference type="GO" id="GO:0006425">
    <property type="term" value="P:glutaminyl-tRNA aminoacylation"/>
    <property type="evidence" value="ECO:0007669"/>
    <property type="project" value="InterPro"/>
</dbReference>
<dbReference type="InterPro" id="IPR020058">
    <property type="entry name" value="Glu/Gln-tRNA-synth_Ib_cat-dom"/>
</dbReference>
<proteinExistence type="inferred from homology"/>
<dbReference type="InterPro" id="IPR001412">
    <property type="entry name" value="aa-tRNA-synth_I_CS"/>
</dbReference>
<dbReference type="Pfam" id="PF20974">
    <property type="entry name" value="tRNA-synt_1c_C2"/>
    <property type="match status" value="1"/>
</dbReference>
<keyword evidence="3 11" id="KW-0436">Ligase</keyword>
<dbReference type="Gene3D" id="1.10.10.2420">
    <property type="match status" value="1"/>
</dbReference>
<name>A0A813RLN6_9BILA</name>
<dbReference type="SUPFAM" id="SSF52374">
    <property type="entry name" value="Nucleotidylyl transferase"/>
    <property type="match status" value="1"/>
</dbReference>
<evidence type="ECO:0000256" key="4">
    <source>
        <dbReference type="ARBA" id="ARBA00022741"/>
    </source>
</evidence>
<dbReference type="GO" id="GO:0005829">
    <property type="term" value="C:cytosol"/>
    <property type="evidence" value="ECO:0007669"/>
    <property type="project" value="TreeGrafter"/>
</dbReference>
<dbReference type="EMBL" id="CAJNOT010000027">
    <property type="protein sequence ID" value="CAF0784212.1"/>
    <property type="molecule type" value="Genomic_DNA"/>
</dbReference>
<comment type="catalytic activity">
    <reaction evidence="9">
        <text>tRNA(Gln) + L-glutamine + ATP = L-glutaminyl-tRNA(Gln) + AMP + diphosphate</text>
        <dbReference type="Rhea" id="RHEA:20121"/>
        <dbReference type="Rhea" id="RHEA-COMP:9662"/>
        <dbReference type="Rhea" id="RHEA-COMP:9681"/>
        <dbReference type="ChEBI" id="CHEBI:30616"/>
        <dbReference type="ChEBI" id="CHEBI:33019"/>
        <dbReference type="ChEBI" id="CHEBI:58359"/>
        <dbReference type="ChEBI" id="CHEBI:78442"/>
        <dbReference type="ChEBI" id="CHEBI:78521"/>
        <dbReference type="ChEBI" id="CHEBI:456215"/>
        <dbReference type="EC" id="6.1.1.18"/>
    </reaction>
</comment>
<dbReference type="FunFam" id="1.10.8.1290:FF:000002">
    <property type="entry name" value="Glutamine--tRNA ligase cytoplasmic"/>
    <property type="match status" value="1"/>
</dbReference>
<dbReference type="AlphaFoldDB" id="A0A813RLN6"/>
<gene>
    <name evidence="18" type="ORF">ZHD862_LOCUS1555</name>
</gene>
<feature type="compositionally biased region" description="Polar residues" evidence="12">
    <location>
        <begin position="188"/>
        <end position="217"/>
    </location>
</feature>
<evidence type="ECO:0000256" key="8">
    <source>
        <dbReference type="ARBA" id="ARBA00030466"/>
    </source>
</evidence>
<dbReference type="PANTHER" id="PTHR43097:SF4">
    <property type="entry name" value="GLUTAMINE--TRNA LIGASE"/>
    <property type="match status" value="1"/>
</dbReference>
<dbReference type="InterPro" id="IPR007639">
    <property type="entry name" value="Gln-tRNA-synth_Ib_RNA-bd_N"/>
</dbReference>
<dbReference type="CDD" id="cd00807">
    <property type="entry name" value="GlnRS_core"/>
    <property type="match status" value="1"/>
</dbReference>
<feature type="domain" description="Glutaminyl-tRNA synthetase class Ib non-specific RNA-binding" evidence="16">
    <location>
        <begin position="10"/>
        <end position="170"/>
    </location>
</feature>
<dbReference type="InterPro" id="IPR014729">
    <property type="entry name" value="Rossmann-like_a/b/a_fold"/>
</dbReference>
<dbReference type="InterPro" id="IPR050132">
    <property type="entry name" value="Gln/Glu-tRNA_Ligase"/>
</dbReference>
<evidence type="ECO:0000256" key="2">
    <source>
        <dbReference type="ARBA" id="ARBA00012836"/>
    </source>
</evidence>
<dbReference type="GO" id="GO:0005524">
    <property type="term" value="F:ATP binding"/>
    <property type="evidence" value="ECO:0007669"/>
    <property type="project" value="UniProtKB-KW"/>
</dbReference>
<evidence type="ECO:0000313" key="18">
    <source>
        <dbReference type="EMBL" id="CAF0784212.1"/>
    </source>
</evidence>
<organism evidence="18 19">
    <name type="scientific">Rotaria sordida</name>
    <dbReference type="NCBI Taxonomy" id="392033"/>
    <lineage>
        <taxon>Eukaryota</taxon>
        <taxon>Metazoa</taxon>
        <taxon>Spiralia</taxon>
        <taxon>Gnathifera</taxon>
        <taxon>Rotifera</taxon>
        <taxon>Eurotatoria</taxon>
        <taxon>Bdelloidea</taxon>
        <taxon>Philodinida</taxon>
        <taxon>Philodinidae</taxon>
        <taxon>Rotaria</taxon>
    </lineage>
</organism>
<dbReference type="PROSITE" id="PS00178">
    <property type="entry name" value="AA_TRNA_LIGASE_I"/>
    <property type="match status" value="1"/>
</dbReference>
<dbReference type="Gene3D" id="1.10.8.1290">
    <property type="entry name" value="Glutaminyl-tRNA synthetase, non-specific RNA binding region part 1, domain 1"/>
    <property type="match status" value="1"/>
</dbReference>
<evidence type="ECO:0000256" key="5">
    <source>
        <dbReference type="ARBA" id="ARBA00022840"/>
    </source>
</evidence>
<evidence type="ECO:0000259" key="15">
    <source>
        <dbReference type="Pfam" id="PF04557"/>
    </source>
</evidence>
<dbReference type="InterPro" id="IPR049437">
    <property type="entry name" value="tRNA-synt_1c_C2"/>
</dbReference>
<evidence type="ECO:0000256" key="3">
    <source>
        <dbReference type="ARBA" id="ARBA00022598"/>
    </source>
</evidence>
<feature type="region of interest" description="Disordered" evidence="12">
    <location>
        <begin position="185"/>
        <end position="224"/>
    </location>
</feature>
<accession>A0A813RLN6</accession>
<reference evidence="18" key="1">
    <citation type="submission" date="2021-02" db="EMBL/GenBank/DDBJ databases">
        <authorList>
            <person name="Nowell W R."/>
        </authorList>
    </citation>
    <scope>NUCLEOTIDE SEQUENCE</scope>
</reference>
<evidence type="ECO:0000259" key="14">
    <source>
        <dbReference type="Pfam" id="PF03950"/>
    </source>
</evidence>
<keyword evidence="4 11" id="KW-0547">Nucleotide-binding</keyword>
<dbReference type="Proteomes" id="UP000663864">
    <property type="component" value="Unassembled WGS sequence"/>
</dbReference>
<dbReference type="Gene3D" id="2.40.240.10">
    <property type="entry name" value="Ribosomal Protein L25, Chain P"/>
    <property type="match status" value="2"/>
</dbReference>
<comment type="caution">
    <text evidence="18">The sequence shown here is derived from an EMBL/GenBank/DDBJ whole genome shotgun (WGS) entry which is preliminary data.</text>
</comment>
<dbReference type="GO" id="GO:0004819">
    <property type="term" value="F:glutamine-tRNA ligase activity"/>
    <property type="evidence" value="ECO:0007669"/>
    <property type="project" value="UniProtKB-EC"/>
</dbReference>
<dbReference type="InterPro" id="IPR011035">
    <property type="entry name" value="Ribosomal_bL25/Gln-tRNA_synth"/>
</dbReference>
<feature type="domain" description="Glutamyl/glutaminyl-tRNA synthetase class Ib anti-codon binding" evidence="14">
    <location>
        <begin position="572"/>
        <end position="672"/>
    </location>
</feature>
<dbReference type="SUPFAM" id="SSF50715">
    <property type="entry name" value="Ribosomal protein L25-like"/>
    <property type="match status" value="1"/>
</dbReference>
<dbReference type="InterPro" id="IPR042559">
    <property type="entry name" value="Gln-tRNA-synth_Ib_RNA-bd_N_2"/>
</dbReference>